<feature type="transmembrane region" description="Helical" evidence="2">
    <location>
        <begin position="153"/>
        <end position="171"/>
    </location>
</feature>
<dbReference type="OrthoDB" id="53640at2759"/>
<feature type="region of interest" description="Disordered" evidence="1">
    <location>
        <begin position="1"/>
        <end position="82"/>
    </location>
</feature>
<reference evidence="3" key="1">
    <citation type="journal article" date="2021" name="Sci. Rep.">
        <title>Diploid genomic architecture of Nitzschia inconspicua, an elite biomass production diatom.</title>
        <authorList>
            <person name="Oliver A."/>
            <person name="Podell S."/>
            <person name="Pinowska A."/>
            <person name="Traller J.C."/>
            <person name="Smith S.R."/>
            <person name="McClure R."/>
            <person name="Beliaev A."/>
            <person name="Bohutskyi P."/>
            <person name="Hill E.A."/>
            <person name="Rabines A."/>
            <person name="Zheng H."/>
            <person name="Allen L.Z."/>
            <person name="Kuo A."/>
            <person name="Grigoriev I.V."/>
            <person name="Allen A.E."/>
            <person name="Hazlebeck D."/>
            <person name="Allen E.E."/>
        </authorList>
    </citation>
    <scope>NUCLEOTIDE SEQUENCE</scope>
    <source>
        <strain evidence="3">Hildebrandi</strain>
    </source>
</reference>
<evidence type="ECO:0000256" key="1">
    <source>
        <dbReference type="SAM" id="MobiDB-lite"/>
    </source>
</evidence>
<feature type="compositionally biased region" description="Basic and acidic residues" evidence="1">
    <location>
        <begin position="260"/>
        <end position="272"/>
    </location>
</feature>
<dbReference type="AlphaFoldDB" id="A0A9K3KX79"/>
<gene>
    <name evidence="3" type="ORF">IV203_007727</name>
</gene>
<dbReference type="Proteomes" id="UP000693970">
    <property type="component" value="Unassembled WGS sequence"/>
</dbReference>
<comment type="caution">
    <text evidence="3">The sequence shown here is derived from an EMBL/GenBank/DDBJ whole genome shotgun (WGS) entry which is preliminary data.</text>
</comment>
<organism evidence="3 4">
    <name type="scientific">Nitzschia inconspicua</name>
    <dbReference type="NCBI Taxonomy" id="303405"/>
    <lineage>
        <taxon>Eukaryota</taxon>
        <taxon>Sar</taxon>
        <taxon>Stramenopiles</taxon>
        <taxon>Ochrophyta</taxon>
        <taxon>Bacillariophyta</taxon>
        <taxon>Bacillariophyceae</taxon>
        <taxon>Bacillariophycidae</taxon>
        <taxon>Bacillariales</taxon>
        <taxon>Bacillariaceae</taxon>
        <taxon>Nitzschia</taxon>
    </lineage>
</organism>
<keyword evidence="2" id="KW-1133">Transmembrane helix</keyword>
<keyword evidence="2" id="KW-0812">Transmembrane</keyword>
<feature type="region of interest" description="Disordered" evidence="1">
    <location>
        <begin position="251"/>
        <end position="272"/>
    </location>
</feature>
<evidence type="ECO:0000313" key="4">
    <source>
        <dbReference type="Proteomes" id="UP000693970"/>
    </source>
</evidence>
<accession>A0A9K3KX79</accession>
<feature type="transmembrane region" description="Helical" evidence="2">
    <location>
        <begin position="177"/>
        <end position="194"/>
    </location>
</feature>
<sequence>MPFFRNPFTRSSSGRTAASQEPLTDSDEDDMTQTIPVTTKKPLAVGATTSSSKPLSSSSTSKNNNSNPNNRSSRWSFGRSNRRASTPNATLFCWFCDMRIATILLNVLHMIFSLLLELFEMVHRFYVSEPPLLCLLAIIFSGLGVVGALHFNLTAMFVSTLGLIGLLVLYLSEDHMIGLVLLATIFYCHIFFICEMKKGIMTPQNYDQHRYMDEMGEEVLQRAHSYASDVGETTKEVVQDLTRTASNAMSITSTKSARSARQDRRDEPEQRC</sequence>
<evidence type="ECO:0000313" key="3">
    <source>
        <dbReference type="EMBL" id="KAG7351679.1"/>
    </source>
</evidence>
<evidence type="ECO:0000256" key="2">
    <source>
        <dbReference type="SAM" id="Phobius"/>
    </source>
</evidence>
<keyword evidence="4" id="KW-1185">Reference proteome</keyword>
<name>A0A9K3KX79_9STRA</name>
<reference evidence="3" key="2">
    <citation type="submission" date="2021-04" db="EMBL/GenBank/DDBJ databases">
        <authorList>
            <person name="Podell S."/>
        </authorList>
    </citation>
    <scope>NUCLEOTIDE SEQUENCE</scope>
    <source>
        <strain evidence="3">Hildebrandi</strain>
    </source>
</reference>
<feature type="transmembrane region" description="Helical" evidence="2">
    <location>
        <begin position="100"/>
        <end position="119"/>
    </location>
</feature>
<keyword evidence="2" id="KW-0472">Membrane</keyword>
<proteinExistence type="predicted"/>
<feature type="compositionally biased region" description="Low complexity" evidence="1">
    <location>
        <begin position="49"/>
        <end position="74"/>
    </location>
</feature>
<feature type="transmembrane region" description="Helical" evidence="2">
    <location>
        <begin position="125"/>
        <end position="146"/>
    </location>
</feature>
<dbReference type="EMBL" id="JAGRRH010000017">
    <property type="protein sequence ID" value="KAG7351679.1"/>
    <property type="molecule type" value="Genomic_DNA"/>
</dbReference>
<protein>
    <submittedName>
        <fullName evidence="3">Uncharacterized protein</fullName>
    </submittedName>
</protein>
<feature type="compositionally biased region" description="Polar residues" evidence="1">
    <location>
        <begin position="8"/>
        <end position="23"/>
    </location>
</feature>